<feature type="region of interest" description="Disordered" evidence="1">
    <location>
        <begin position="27"/>
        <end position="402"/>
    </location>
</feature>
<feature type="compositionally biased region" description="Acidic residues" evidence="1">
    <location>
        <begin position="232"/>
        <end position="294"/>
    </location>
</feature>
<accession>A0A226NF87</accession>
<name>A0A226NF87_CALSU</name>
<feature type="compositionally biased region" description="Basic residues" evidence="1">
    <location>
        <begin position="375"/>
        <end position="388"/>
    </location>
</feature>
<dbReference type="EMBL" id="MCFN01000076">
    <property type="protein sequence ID" value="OXB65979.1"/>
    <property type="molecule type" value="Genomic_DNA"/>
</dbReference>
<evidence type="ECO:0008006" key="5">
    <source>
        <dbReference type="Google" id="ProtNLM"/>
    </source>
</evidence>
<sequence>MKAVLLMLLLWAAARAHPVPGYLSMSQDPEGAAPGDVANALGPLPGDEDLRASMGPWDIGDGDVAMGNHVERDLAGHNGLPTWPGDEEDDSGDDTFDGDKEESEGPAYGTGDTGGHGDSSSSSSSESAMAPRRHIRYRGGSRWGGGSSSSQEDDEERVGLGGEGMQGDDPSVFDSLGGGRHGQRTSGSPWEDEDSHSPETEDTNSVEDSEEKSHSQENSEASRSREDGDSPSQEDGDSPSREDEDSPSQEDGDSPSQEDGDSPSQEDGDSPSREDEDSPSQEASDEESAEDGSEEAMNAPQGRSSKEEQVSAEDRSAVSDLDTEEEQSSASTESQSSSPEGSQEDSEEDDDDDDDDDEQSQETTSRGDANSLRSLKNHRRRPGAYHRKQAAELDDNDCQDGY</sequence>
<evidence type="ECO:0000256" key="2">
    <source>
        <dbReference type="SAM" id="SignalP"/>
    </source>
</evidence>
<dbReference type="OrthoDB" id="9048789at2759"/>
<feature type="compositionally biased region" description="Acidic residues" evidence="1">
    <location>
        <begin position="392"/>
        <end position="402"/>
    </location>
</feature>
<gene>
    <name evidence="3" type="ORF">ASZ78_006634</name>
</gene>
<evidence type="ECO:0000313" key="3">
    <source>
        <dbReference type="EMBL" id="OXB65979.1"/>
    </source>
</evidence>
<feature type="compositionally biased region" description="Basic and acidic residues" evidence="1">
    <location>
        <begin position="211"/>
        <end position="228"/>
    </location>
</feature>
<comment type="caution">
    <text evidence="3">The sequence shown here is derived from an EMBL/GenBank/DDBJ whole genome shotgun (WGS) entry which is preliminary data.</text>
</comment>
<reference evidence="3 4" key="1">
    <citation type="submission" date="2016-07" db="EMBL/GenBank/DDBJ databases">
        <title>Disparate Historic Effective Population Sizes Predicted by Modern Levels of Genome Diversity for the Scaled Quail (Callipepla squamata) and the Northern Bobwhite (Colinus virginianus): Inferences from First and Second Generation Draft Genome Assemblies for Sympatric New World Quail.</title>
        <authorList>
            <person name="Oldeschulte D.L."/>
            <person name="Halley Y.A."/>
            <person name="Bhattarai E.K."/>
            <person name="Brashear W.A."/>
            <person name="Hill J."/>
            <person name="Metz R.P."/>
            <person name="Johnson C.D."/>
            <person name="Rollins D."/>
            <person name="Peterson M.J."/>
            <person name="Bickhart D.M."/>
            <person name="Decker J.E."/>
            <person name="Seabury C.M."/>
        </authorList>
    </citation>
    <scope>NUCLEOTIDE SEQUENCE [LARGE SCALE GENOMIC DNA]</scope>
    <source>
        <strain evidence="3 4">Texas</strain>
        <tissue evidence="3">Leg muscle</tissue>
    </source>
</reference>
<feature type="signal peptide" evidence="2">
    <location>
        <begin position="1"/>
        <end position="16"/>
    </location>
</feature>
<evidence type="ECO:0000256" key="1">
    <source>
        <dbReference type="SAM" id="MobiDB-lite"/>
    </source>
</evidence>
<organism evidence="3 4">
    <name type="scientific">Callipepla squamata</name>
    <name type="common">Scaled quail</name>
    <dbReference type="NCBI Taxonomy" id="9009"/>
    <lineage>
        <taxon>Eukaryota</taxon>
        <taxon>Metazoa</taxon>
        <taxon>Chordata</taxon>
        <taxon>Craniata</taxon>
        <taxon>Vertebrata</taxon>
        <taxon>Euteleostomi</taxon>
        <taxon>Archelosauria</taxon>
        <taxon>Archosauria</taxon>
        <taxon>Dinosauria</taxon>
        <taxon>Saurischia</taxon>
        <taxon>Theropoda</taxon>
        <taxon>Coelurosauria</taxon>
        <taxon>Aves</taxon>
        <taxon>Neognathae</taxon>
        <taxon>Galloanserae</taxon>
        <taxon>Galliformes</taxon>
        <taxon>Odontophoridae</taxon>
        <taxon>Callipepla</taxon>
    </lineage>
</organism>
<feature type="compositionally biased region" description="Acidic residues" evidence="1">
    <location>
        <begin position="85"/>
        <end position="104"/>
    </location>
</feature>
<keyword evidence="2" id="KW-0732">Signal</keyword>
<feature type="compositionally biased region" description="Basic and acidic residues" evidence="1">
    <location>
        <begin position="304"/>
        <end position="317"/>
    </location>
</feature>
<feature type="chain" id="PRO_5013325245" description="Dentin matrix acidic phosphoprotein 1" evidence="2">
    <location>
        <begin position="17"/>
        <end position="402"/>
    </location>
</feature>
<dbReference type="Proteomes" id="UP000198323">
    <property type="component" value="Unassembled WGS sequence"/>
</dbReference>
<feature type="compositionally biased region" description="Acidic residues" evidence="1">
    <location>
        <begin position="190"/>
        <end position="210"/>
    </location>
</feature>
<proteinExistence type="predicted"/>
<feature type="compositionally biased region" description="Low complexity" evidence="1">
    <location>
        <begin position="328"/>
        <end position="341"/>
    </location>
</feature>
<feature type="compositionally biased region" description="Acidic residues" evidence="1">
    <location>
        <begin position="342"/>
        <end position="360"/>
    </location>
</feature>
<keyword evidence="4" id="KW-1185">Reference proteome</keyword>
<protein>
    <recommendedName>
        <fullName evidence="5">Dentin matrix acidic phosphoprotein 1</fullName>
    </recommendedName>
</protein>
<dbReference type="AlphaFoldDB" id="A0A226NF87"/>
<dbReference type="STRING" id="9009.A0A226NF87"/>
<evidence type="ECO:0000313" key="4">
    <source>
        <dbReference type="Proteomes" id="UP000198323"/>
    </source>
</evidence>